<evidence type="ECO:0008006" key="3">
    <source>
        <dbReference type="Google" id="ProtNLM"/>
    </source>
</evidence>
<dbReference type="RefSeq" id="WP_233636119.1">
    <property type="nucleotide sequence ID" value="NZ_VMRJ01000006.1"/>
</dbReference>
<gene>
    <name evidence="1" type="ORF">FNT36_20910</name>
</gene>
<evidence type="ECO:0000313" key="1">
    <source>
        <dbReference type="EMBL" id="TVT37637.1"/>
    </source>
</evidence>
<reference evidence="1 2" key="1">
    <citation type="submission" date="2019-07" db="EMBL/GenBank/DDBJ databases">
        <title>Hymenobacter sp. straun FUR1 Genome sequencing and assembly.</title>
        <authorList>
            <person name="Chhetri G."/>
        </authorList>
    </citation>
    <scope>NUCLEOTIDE SEQUENCE [LARGE SCALE GENOMIC DNA]</scope>
    <source>
        <strain evidence="1 2">Fur1</strain>
    </source>
</reference>
<sequence>MPMQGAAPEIRAKGEVEITGSWALSDRVDFGVTYSPVPHLLVRAATSFKGSRPGPGQGLDSASYAKNNQYELAVGTYWPLGQHWLVGGLAGFGRAHAQARYIDDGSTLFTFREPIRHQLDGNYSKYSGEAYATFQPSPLVSLGLAYRVVQLRLTDITDQGVPVATAPILRQEPMFYFRLRPEFAQRSLQLQLALGASNTFGYRRGANDEADPARQFKLGRSYTSVGIAFFPHLLKQKK</sequence>
<organism evidence="1 2">
    <name type="scientific">Hymenobacter setariae</name>
    <dbReference type="NCBI Taxonomy" id="2594794"/>
    <lineage>
        <taxon>Bacteria</taxon>
        <taxon>Pseudomonadati</taxon>
        <taxon>Bacteroidota</taxon>
        <taxon>Cytophagia</taxon>
        <taxon>Cytophagales</taxon>
        <taxon>Hymenobacteraceae</taxon>
        <taxon>Hymenobacter</taxon>
    </lineage>
</organism>
<comment type="caution">
    <text evidence="1">The sequence shown here is derived from an EMBL/GenBank/DDBJ whole genome shotgun (WGS) entry which is preliminary data.</text>
</comment>
<protein>
    <recommendedName>
        <fullName evidence="3">TonB-dependent receptor</fullName>
    </recommendedName>
</protein>
<dbReference type="AlphaFoldDB" id="A0A558BM93"/>
<name>A0A558BM93_9BACT</name>
<keyword evidence="2" id="KW-1185">Reference proteome</keyword>
<evidence type="ECO:0000313" key="2">
    <source>
        <dbReference type="Proteomes" id="UP000317624"/>
    </source>
</evidence>
<accession>A0A558BM93</accession>
<proteinExistence type="predicted"/>
<dbReference type="EMBL" id="VMRJ01000006">
    <property type="protein sequence ID" value="TVT37637.1"/>
    <property type="molecule type" value="Genomic_DNA"/>
</dbReference>
<dbReference type="Proteomes" id="UP000317624">
    <property type="component" value="Unassembled WGS sequence"/>
</dbReference>